<dbReference type="RefSeq" id="WP_318650357.1">
    <property type="nucleotide sequence ID" value="NZ_CP137852.1"/>
</dbReference>
<reference evidence="3 4" key="1">
    <citation type="submission" date="2023-11" db="EMBL/GenBank/DDBJ databases">
        <title>Arctic aerobic anoxygenic photoheterotroph Sediminicoccus rosea KRV36 adapts its photosynthesis to long days of polar summer.</title>
        <authorList>
            <person name="Tomasch J."/>
            <person name="Kopejtka K."/>
            <person name="Bily T."/>
            <person name="Gardiner A.T."/>
            <person name="Gardian Z."/>
            <person name="Shivaramu S."/>
            <person name="Koblizek M."/>
            <person name="Engelhardt F."/>
            <person name="Kaftan D."/>
        </authorList>
    </citation>
    <scope>NUCLEOTIDE SEQUENCE [LARGE SCALE GENOMIC DNA]</scope>
    <source>
        <strain evidence="3 4">R-30</strain>
    </source>
</reference>
<sequence length="1771" mass="196066">MHDQVDNLRAHDGGNEPSLNRSLSTSAADAIQKLTRSQLEHALDAHHRGLKVYESLKSLNDVIGTQYGERVLYELLQNAHDAHALDEKGEIAVRLVIHNDATGELLVANRGRPFSASNLDSIRNIGTSDKKIGEGIGNKGLGFRSVEALTDDVRIFSAASEQTSSRFDGFCFRFATISEIAARLREIGADAAKAETVAANVPRYLVPVVVEEQSEEVLRLAQRGYATVVCLPLTSARAVDLARKQVAAVLEEAAPLQLFLDRLASLDVAVVTSGQLTQRKRLSRHVEAVPASGLPPNFRMEKVTLDARNAFLIVRQTLPKDAVLSAVRDSIPAAPPLKRWLDWKGDAVVSVAVPLGPTPLAQPRCFNFLPMDKQAVSPMAGHIDAPFFADIDRRSIKPDLALNRFLLQSVAVTAATAAIAIVDHDMPLPANAVIDLTAWSGPHMHKVIAAFQALGRPLSTAAVWPLTSGGSKRWASLETLYAWPEIRTKQLTPSRLAYLAKADILSRQIGESRLARIREIAVAISLPITPNGDTLCQWVEAVAEYLVSSGRQARGRWRDFYDDIVTFFSASSVSLEALVGKRIFLGSDDKLLVATAKGLDGAPPVFCRVGRERGKRSEGPPSPPSALSRKFRFLSQSVDVSDAAFRAFEKAGLLRRYDPIEALAGLKGALSGTATEIQRREAMTWAFRVWRSAGGRSVEEALRDADLLVPCFGGWRLAREASLSGTWSALGRTLEQYLHEAALHSTDCRFARDGLLVNYGEWPRSATDDRREDWLRFLTILGVRDGLQPIAGVTRRKGTPSGYWNRLFQLGQQDIGLDVHWTNEARAKNLSYPMTDYLLGGEIWRVPGQVEHQALPGSAKEALSDLLVAYLRDSGDAHFTFRVAHHRGFQTIELPTPLQIFLREGEWVASLRRDETVFATPRASWSTSAARQHPPRFVPRFGAEPGSRTGLPPILFDARVGLRDWASPASAPERLETLASVLLDLAAAERRDLRDQIRRAWHDVAEQRSAIPPRLELVVERAGILDLCSPDAESPPTVYVTGERQGFAARALADAGEAVLDVGEADGAVICDLLVSTGVYAPRLADSGDVQFVVDGDTFEPSANDPLLVAGDLSWLSSAAVLAHEYLGDPLELRTLPTDEIERRLRQIRVRRCRHFALTIADQVIPVRGHERTQAVPHTRVPTLLVSGDEPIGMDLLFEASPALTKLVGSRRNTLETMLSRLAREGFTGAAAGPTELMLARAIRRDVGVVRDYLAAMRGGVERRVAAVLPVVAFLKGRDAAERLSDRHFRLGPALRLREWLAGEFEVGLAERILSAVDETDDQRVIRERLGFDFAAYGRTLVELGYPPLNDEADFRRLFAVLLAEMTPSLRERLRRKFIIVWRASKDLAEYVALRQLDFISFDPAWTLERENIDLSFVASHAAAAMEAKLGPDDPSIALPALDAVTSTNRKLVLSRYARLTSLIRAWCRVNGAVRPVLTESADPQPLVRALDQAGLIDFDNLRSDELPALLRRVNAWPAGMPTADTLDVLGLTEADLQHEEREARETRRKAEVARRTIEFGGKPIDTGGDDFAIVFEQLASAALTEGNDWYNRSRPPRLRLQDHADEERRRPGTRGGKGGDWRQQLPEAVRTAMGVASEWLAREYLRRRHPKEMTDACWVSSNRQAFCTGAPGDDSLGYDFCVQTMRHEYLYEVKSALDDGGEFELTARELEVASSASLDRKRRYRILYVPHVFDPKRWRVLPLLNPVGSDTRSRFRVVRSGSVRYRFEVR</sequence>
<keyword evidence="3" id="KW-0547">Nucleotide-binding</keyword>
<dbReference type="Proteomes" id="UP001305521">
    <property type="component" value="Chromosome"/>
</dbReference>
<keyword evidence="3" id="KW-0067">ATP-binding</keyword>
<evidence type="ECO:0000256" key="1">
    <source>
        <dbReference type="SAM" id="Coils"/>
    </source>
</evidence>
<keyword evidence="4" id="KW-1185">Reference proteome</keyword>
<feature type="region of interest" description="Disordered" evidence="2">
    <location>
        <begin position="1"/>
        <end position="25"/>
    </location>
</feature>
<evidence type="ECO:0000313" key="3">
    <source>
        <dbReference type="EMBL" id="WPB86385.1"/>
    </source>
</evidence>
<gene>
    <name evidence="3" type="ORF">R9Z33_05805</name>
</gene>
<feature type="compositionally biased region" description="Basic and acidic residues" evidence="2">
    <location>
        <begin position="1"/>
        <end position="14"/>
    </location>
</feature>
<evidence type="ECO:0000313" key="4">
    <source>
        <dbReference type="Proteomes" id="UP001305521"/>
    </source>
</evidence>
<dbReference type="NCBIfam" id="NF047352">
    <property type="entry name" value="P_loop_sacsin"/>
    <property type="match status" value="1"/>
</dbReference>
<keyword evidence="1" id="KW-0175">Coiled coil</keyword>
<evidence type="ECO:0000256" key="2">
    <source>
        <dbReference type="SAM" id="MobiDB-lite"/>
    </source>
</evidence>
<dbReference type="InterPro" id="IPR036890">
    <property type="entry name" value="HATPase_C_sf"/>
</dbReference>
<organism evidence="3 4">
    <name type="scientific">Sediminicoccus rosea</name>
    <dbReference type="NCBI Taxonomy" id="1225128"/>
    <lineage>
        <taxon>Bacteria</taxon>
        <taxon>Pseudomonadati</taxon>
        <taxon>Pseudomonadota</taxon>
        <taxon>Alphaproteobacteria</taxon>
        <taxon>Acetobacterales</taxon>
        <taxon>Roseomonadaceae</taxon>
        <taxon>Sediminicoccus</taxon>
    </lineage>
</organism>
<dbReference type="PANTHER" id="PTHR32387:SF0">
    <property type="entry name" value="PROTEIN NO VEIN"/>
    <property type="match status" value="1"/>
</dbReference>
<dbReference type="InterPro" id="IPR052957">
    <property type="entry name" value="Auxin_embryo_med"/>
</dbReference>
<dbReference type="EMBL" id="CP137852">
    <property type="protein sequence ID" value="WPB86385.1"/>
    <property type="molecule type" value="Genomic_DNA"/>
</dbReference>
<accession>A0ABZ0PKW3</accession>
<name>A0ABZ0PKW3_9PROT</name>
<feature type="coiled-coil region" evidence="1">
    <location>
        <begin position="1530"/>
        <end position="1557"/>
    </location>
</feature>
<dbReference type="GO" id="GO:0005524">
    <property type="term" value="F:ATP binding"/>
    <property type="evidence" value="ECO:0007669"/>
    <property type="project" value="UniProtKB-KW"/>
</dbReference>
<dbReference type="SUPFAM" id="SSF55874">
    <property type="entry name" value="ATPase domain of HSP90 chaperone/DNA topoisomerase II/histidine kinase"/>
    <property type="match status" value="1"/>
</dbReference>
<protein>
    <submittedName>
        <fullName evidence="3">ATP-binding protein</fullName>
    </submittedName>
</protein>
<dbReference type="Gene3D" id="3.30.565.10">
    <property type="entry name" value="Histidine kinase-like ATPase, C-terminal domain"/>
    <property type="match status" value="1"/>
</dbReference>
<feature type="compositionally biased region" description="Basic and acidic residues" evidence="2">
    <location>
        <begin position="1600"/>
        <end position="1611"/>
    </location>
</feature>
<proteinExistence type="predicted"/>
<dbReference type="PANTHER" id="PTHR32387">
    <property type="entry name" value="WU:FJ29H11"/>
    <property type="match status" value="1"/>
</dbReference>
<feature type="region of interest" description="Disordered" evidence="2">
    <location>
        <begin position="1593"/>
        <end position="1626"/>
    </location>
</feature>